<dbReference type="GO" id="GO:0005506">
    <property type="term" value="F:iron ion binding"/>
    <property type="evidence" value="ECO:0007669"/>
    <property type="project" value="InterPro"/>
</dbReference>
<comment type="catalytic activity">
    <reaction evidence="7">
        <text>L-prolyl-[collagen] + 2-oxoglutarate + O2 = trans-4-hydroxy-L-prolyl-[collagen] + succinate + CO2</text>
        <dbReference type="Rhea" id="RHEA:18945"/>
        <dbReference type="Rhea" id="RHEA-COMP:11676"/>
        <dbReference type="Rhea" id="RHEA-COMP:11680"/>
        <dbReference type="ChEBI" id="CHEBI:15379"/>
        <dbReference type="ChEBI" id="CHEBI:16526"/>
        <dbReference type="ChEBI" id="CHEBI:16810"/>
        <dbReference type="ChEBI" id="CHEBI:30031"/>
        <dbReference type="ChEBI" id="CHEBI:50342"/>
        <dbReference type="ChEBI" id="CHEBI:61965"/>
        <dbReference type="EC" id="1.14.11.2"/>
    </reaction>
</comment>
<evidence type="ECO:0000256" key="7">
    <source>
        <dbReference type="ARBA" id="ARBA00049169"/>
    </source>
</evidence>
<evidence type="ECO:0000256" key="5">
    <source>
        <dbReference type="ARBA" id="ARBA00023002"/>
    </source>
</evidence>
<keyword evidence="4" id="KW-0223">Dioxygenase</keyword>
<dbReference type="Proteomes" id="UP000747399">
    <property type="component" value="Unassembled WGS sequence"/>
</dbReference>
<gene>
    <name evidence="10" type="ORF">Vafri_21651</name>
</gene>
<proteinExistence type="predicted"/>
<dbReference type="PANTHER" id="PTHR10869">
    <property type="entry name" value="PROLYL 4-HYDROXYLASE ALPHA SUBUNIT"/>
    <property type="match status" value="1"/>
</dbReference>
<accession>A0A8J4FAQ0</accession>
<dbReference type="PANTHER" id="PTHR10869:SF238">
    <property type="entry name" value="PROLYL 4-HYDROXYLASE 6-RELATED"/>
    <property type="match status" value="1"/>
</dbReference>
<dbReference type="GO" id="GO:0005789">
    <property type="term" value="C:endoplasmic reticulum membrane"/>
    <property type="evidence" value="ECO:0007669"/>
    <property type="project" value="UniProtKB-SubCell"/>
</dbReference>
<dbReference type="InterPro" id="IPR005123">
    <property type="entry name" value="Oxoglu/Fe-dep_dioxygenase_dom"/>
</dbReference>
<keyword evidence="8" id="KW-0732">Signal</keyword>
<comment type="cofactor">
    <cofactor evidence="1">
        <name>L-ascorbate</name>
        <dbReference type="ChEBI" id="CHEBI:38290"/>
    </cofactor>
</comment>
<evidence type="ECO:0000313" key="10">
    <source>
        <dbReference type="EMBL" id="GIL68396.1"/>
    </source>
</evidence>
<dbReference type="Pfam" id="PF13640">
    <property type="entry name" value="2OG-FeII_Oxy_3"/>
    <property type="match status" value="1"/>
</dbReference>
<evidence type="ECO:0000256" key="2">
    <source>
        <dbReference type="ARBA" id="ARBA00004648"/>
    </source>
</evidence>
<feature type="chain" id="PRO_5035278583" description="Fe2OG dioxygenase domain-containing protein" evidence="8">
    <location>
        <begin position="26"/>
        <end position="271"/>
    </location>
</feature>
<evidence type="ECO:0000256" key="6">
    <source>
        <dbReference type="ARBA" id="ARBA00023004"/>
    </source>
</evidence>
<feature type="signal peptide" evidence="8">
    <location>
        <begin position="1"/>
        <end position="25"/>
    </location>
</feature>
<feature type="domain" description="Fe2OG dioxygenase" evidence="9">
    <location>
        <begin position="136"/>
        <end position="267"/>
    </location>
</feature>
<dbReference type="SMART" id="SM00702">
    <property type="entry name" value="P4Hc"/>
    <property type="match status" value="1"/>
</dbReference>
<dbReference type="AlphaFoldDB" id="A0A8J4FAQ0"/>
<keyword evidence="3" id="KW-0479">Metal-binding</keyword>
<comment type="subcellular location">
    <subcellularLocation>
        <location evidence="2">Endoplasmic reticulum membrane</location>
        <topology evidence="2">Single-pass type II membrane protein</topology>
    </subcellularLocation>
</comment>
<dbReference type="InterPro" id="IPR006620">
    <property type="entry name" value="Pro_4_hyd_alph"/>
</dbReference>
<dbReference type="InterPro" id="IPR044862">
    <property type="entry name" value="Pro_4_hyd_alph_FE2OG_OXY"/>
</dbReference>
<organism evidence="10 11">
    <name type="scientific">Volvox africanus</name>
    <dbReference type="NCBI Taxonomy" id="51714"/>
    <lineage>
        <taxon>Eukaryota</taxon>
        <taxon>Viridiplantae</taxon>
        <taxon>Chlorophyta</taxon>
        <taxon>core chlorophytes</taxon>
        <taxon>Chlorophyceae</taxon>
        <taxon>CS clade</taxon>
        <taxon>Chlamydomonadales</taxon>
        <taxon>Volvocaceae</taxon>
        <taxon>Volvox</taxon>
    </lineage>
</organism>
<dbReference type="PROSITE" id="PS51471">
    <property type="entry name" value="FE2OG_OXY"/>
    <property type="match status" value="1"/>
</dbReference>
<dbReference type="Gene3D" id="2.60.120.620">
    <property type="entry name" value="q2cbj1_9rhob like domain"/>
    <property type="match status" value="1"/>
</dbReference>
<dbReference type="GO" id="GO:0031418">
    <property type="term" value="F:L-ascorbic acid binding"/>
    <property type="evidence" value="ECO:0007669"/>
    <property type="project" value="InterPro"/>
</dbReference>
<evidence type="ECO:0000256" key="4">
    <source>
        <dbReference type="ARBA" id="ARBA00022964"/>
    </source>
</evidence>
<reference evidence="10" key="1">
    <citation type="journal article" date="2021" name="Proc. Natl. Acad. Sci. U.S.A.">
        <title>Three genomes in the algal genus Volvox reveal the fate of a haploid sex-determining region after a transition to homothallism.</title>
        <authorList>
            <person name="Yamamoto K."/>
            <person name="Hamaji T."/>
            <person name="Kawai-Toyooka H."/>
            <person name="Matsuzaki R."/>
            <person name="Takahashi F."/>
            <person name="Nishimura Y."/>
            <person name="Kawachi M."/>
            <person name="Noguchi H."/>
            <person name="Minakuchi Y."/>
            <person name="Umen J.G."/>
            <person name="Toyoda A."/>
            <person name="Nozaki H."/>
        </authorList>
    </citation>
    <scope>NUCLEOTIDE SEQUENCE</scope>
    <source>
        <strain evidence="10">NIES-3780</strain>
    </source>
</reference>
<evidence type="ECO:0000313" key="11">
    <source>
        <dbReference type="Proteomes" id="UP000747399"/>
    </source>
</evidence>
<comment type="caution">
    <text evidence="10">The sequence shown here is derived from an EMBL/GenBank/DDBJ whole genome shotgun (WGS) entry which is preliminary data.</text>
</comment>
<dbReference type="InterPro" id="IPR045054">
    <property type="entry name" value="P4HA-like"/>
</dbReference>
<dbReference type="GO" id="GO:0004656">
    <property type="term" value="F:procollagen-proline 4-dioxygenase activity"/>
    <property type="evidence" value="ECO:0007669"/>
    <property type="project" value="UniProtKB-EC"/>
</dbReference>
<keyword evidence="11" id="KW-1185">Reference proteome</keyword>
<dbReference type="EMBL" id="BNCO01000117">
    <property type="protein sequence ID" value="GIL68396.1"/>
    <property type="molecule type" value="Genomic_DNA"/>
</dbReference>
<sequence>MVWAWHLLILFALLWSLQINRHAAAFEEEQLIGWKGETYNVKQISATSPQSTGPWIETVSWVPRAFIYHHFLTPEECDHLIEIAKPKLERSMVVGQEKDLIDDIRTSYSASIGYGETKVVAEIEERIARWTHLPIRHQEPMEVLRYVNGQKYDAHWDWFDEDEVVKAGGSNRMATVLMYLSDVDPQAGGETALPLAIPLDSISQSVNGRGYSECAGRMGISIRPRKGDVLLFWDMDPEGHVPDRHALHASCPTFFGTKWTATKWIHNTPYR</sequence>
<keyword evidence="5" id="KW-0560">Oxidoreductase</keyword>
<evidence type="ECO:0000256" key="3">
    <source>
        <dbReference type="ARBA" id="ARBA00022723"/>
    </source>
</evidence>
<evidence type="ECO:0000259" key="9">
    <source>
        <dbReference type="PROSITE" id="PS51471"/>
    </source>
</evidence>
<evidence type="ECO:0000256" key="8">
    <source>
        <dbReference type="SAM" id="SignalP"/>
    </source>
</evidence>
<keyword evidence="6" id="KW-0408">Iron</keyword>
<protein>
    <recommendedName>
        <fullName evidence="9">Fe2OG dioxygenase domain-containing protein</fullName>
    </recommendedName>
</protein>
<evidence type="ECO:0000256" key="1">
    <source>
        <dbReference type="ARBA" id="ARBA00001961"/>
    </source>
</evidence>
<name>A0A8J4FAQ0_9CHLO</name>